<accession>A0ACA9QRN2</accession>
<dbReference type="Proteomes" id="UP000789920">
    <property type="component" value="Unassembled WGS sequence"/>
</dbReference>
<organism evidence="1 2">
    <name type="scientific">Racocetra persica</name>
    <dbReference type="NCBI Taxonomy" id="160502"/>
    <lineage>
        <taxon>Eukaryota</taxon>
        <taxon>Fungi</taxon>
        <taxon>Fungi incertae sedis</taxon>
        <taxon>Mucoromycota</taxon>
        <taxon>Glomeromycotina</taxon>
        <taxon>Glomeromycetes</taxon>
        <taxon>Diversisporales</taxon>
        <taxon>Gigasporaceae</taxon>
        <taxon>Racocetra</taxon>
    </lineage>
</organism>
<comment type="caution">
    <text evidence="1">The sequence shown here is derived from an EMBL/GenBank/DDBJ whole genome shotgun (WGS) entry which is preliminary data.</text>
</comment>
<protein>
    <submittedName>
        <fullName evidence="1">6930_t:CDS:1</fullName>
    </submittedName>
</protein>
<evidence type="ECO:0000313" key="2">
    <source>
        <dbReference type="Proteomes" id="UP000789920"/>
    </source>
</evidence>
<proteinExistence type="predicted"/>
<dbReference type="EMBL" id="CAJVQC010037427">
    <property type="protein sequence ID" value="CAG8763812.1"/>
    <property type="molecule type" value="Genomic_DNA"/>
</dbReference>
<gene>
    <name evidence="1" type="ORF">RPERSI_LOCUS15546</name>
</gene>
<keyword evidence="2" id="KW-1185">Reference proteome</keyword>
<reference evidence="1" key="1">
    <citation type="submission" date="2021-06" db="EMBL/GenBank/DDBJ databases">
        <authorList>
            <person name="Kallberg Y."/>
            <person name="Tangrot J."/>
            <person name="Rosling A."/>
        </authorList>
    </citation>
    <scope>NUCLEOTIDE SEQUENCE</scope>
    <source>
        <strain evidence="1">MA461A</strain>
    </source>
</reference>
<feature type="non-terminal residue" evidence="1">
    <location>
        <position position="1"/>
    </location>
</feature>
<evidence type="ECO:0000313" key="1">
    <source>
        <dbReference type="EMBL" id="CAG8763812.1"/>
    </source>
</evidence>
<sequence>KRTAEDDTPPKKQKLDPTASAAASISKADNEIQNALNESNLELSEHEATDTSKDRLE</sequence>
<name>A0ACA9QRN2_9GLOM</name>